<keyword evidence="4" id="KW-0233">DNA recombination</keyword>
<evidence type="ECO:0000313" key="7">
    <source>
        <dbReference type="Proteomes" id="UP000032210"/>
    </source>
</evidence>
<dbReference type="SUPFAM" id="SSF56349">
    <property type="entry name" value="DNA breaking-rejoining enzymes"/>
    <property type="match status" value="1"/>
</dbReference>
<dbReference type="Gene3D" id="1.10.150.130">
    <property type="match status" value="1"/>
</dbReference>
<evidence type="ECO:0000256" key="4">
    <source>
        <dbReference type="ARBA" id="ARBA00023172"/>
    </source>
</evidence>
<dbReference type="InterPro" id="IPR010998">
    <property type="entry name" value="Integrase_recombinase_N"/>
</dbReference>
<dbReference type="InterPro" id="IPR025166">
    <property type="entry name" value="Integrase_DNA_bind_dom"/>
</dbReference>
<dbReference type="InterPro" id="IPR002104">
    <property type="entry name" value="Integrase_catalytic"/>
</dbReference>
<evidence type="ECO:0000259" key="5">
    <source>
        <dbReference type="PROSITE" id="PS51898"/>
    </source>
</evidence>
<dbReference type="Gene3D" id="3.30.160.390">
    <property type="entry name" value="Integrase, DNA-binding domain"/>
    <property type="match status" value="1"/>
</dbReference>
<dbReference type="InterPro" id="IPR011010">
    <property type="entry name" value="DNA_brk_join_enz"/>
</dbReference>
<name>A0A0D0SNJ1_PSEFL</name>
<evidence type="ECO:0000313" key="6">
    <source>
        <dbReference type="EMBL" id="KIR23433.1"/>
    </source>
</evidence>
<dbReference type="InterPro" id="IPR053876">
    <property type="entry name" value="Phage_int_M"/>
</dbReference>
<dbReference type="PATRIC" id="fig|294.125.peg.1250"/>
<dbReference type="InterPro" id="IPR050808">
    <property type="entry name" value="Phage_Integrase"/>
</dbReference>
<dbReference type="Pfam" id="PF13356">
    <property type="entry name" value="Arm-DNA-bind_3"/>
    <property type="match status" value="1"/>
</dbReference>
<evidence type="ECO:0000256" key="2">
    <source>
        <dbReference type="ARBA" id="ARBA00022908"/>
    </source>
</evidence>
<dbReference type="PROSITE" id="PS51898">
    <property type="entry name" value="TYR_RECOMBINASE"/>
    <property type="match status" value="1"/>
</dbReference>
<keyword evidence="3" id="KW-0238">DNA-binding</keyword>
<organism evidence="6 7">
    <name type="scientific">Pseudomonas fluorescens</name>
    <dbReference type="NCBI Taxonomy" id="294"/>
    <lineage>
        <taxon>Bacteria</taxon>
        <taxon>Pseudomonadati</taxon>
        <taxon>Pseudomonadota</taxon>
        <taxon>Gammaproteobacteria</taxon>
        <taxon>Pseudomonadales</taxon>
        <taxon>Pseudomonadaceae</taxon>
        <taxon>Pseudomonas</taxon>
    </lineage>
</organism>
<dbReference type="AlphaFoldDB" id="A0A0D0SNJ1"/>
<protein>
    <submittedName>
        <fullName evidence="6">IntA_1 protein</fullName>
    </submittedName>
</protein>
<keyword evidence="2" id="KW-0229">DNA integration</keyword>
<dbReference type="InterPro" id="IPR013762">
    <property type="entry name" value="Integrase-like_cat_sf"/>
</dbReference>
<accession>A0A0D0SNJ1</accession>
<dbReference type="Proteomes" id="UP000032210">
    <property type="component" value="Unassembled WGS sequence"/>
</dbReference>
<gene>
    <name evidence="6" type="primary">intA_1</name>
    <name evidence="6" type="ORF">PFLU3_12170</name>
</gene>
<comment type="caution">
    <text evidence="6">The sequence shown here is derived from an EMBL/GenBank/DDBJ whole genome shotgun (WGS) entry which is preliminary data.</text>
</comment>
<reference evidence="6 7" key="1">
    <citation type="submission" date="2015-01" db="EMBL/GenBank/DDBJ databases">
        <title>Genome sequence of the beneficial rhizobacterium Pseudomonas fluorescens 2-79.</title>
        <authorList>
            <person name="Thuermer A."/>
            <person name="Daniel R."/>
        </authorList>
    </citation>
    <scope>NUCLEOTIDE SEQUENCE [LARGE SCALE GENOMIC DNA]</scope>
    <source>
        <strain evidence="6 7">2-79</strain>
    </source>
</reference>
<dbReference type="Gene3D" id="1.10.443.10">
    <property type="entry name" value="Intergrase catalytic core"/>
    <property type="match status" value="1"/>
</dbReference>
<comment type="similarity">
    <text evidence="1">Belongs to the 'phage' integrase family.</text>
</comment>
<dbReference type="GO" id="GO:0003677">
    <property type="term" value="F:DNA binding"/>
    <property type="evidence" value="ECO:0007669"/>
    <property type="project" value="UniProtKB-KW"/>
</dbReference>
<dbReference type="Pfam" id="PF22022">
    <property type="entry name" value="Phage_int_M"/>
    <property type="match status" value="1"/>
</dbReference>
<evidence type="ECO:0000256" key="3">
    <source>
        <dbReference type="ARBA" id="ARBA00023125"/>
    </source>
</evidence>
<dbReference type="PANTHER" id="PTHR30629">
    <property type="entry name" value="PROPHAGE INTEGRASE"/>
    <property type="match status" value="1"/>
</dbReference>
<sequence>MSRTTAPLSDAACRLAKPTDRAYKLFDGDGLYLLVQPNGRKGWRLRYVKPDGREGLTSFGNYPVIGLADARRKRLEIKRMLADGIDPIETKHQAKAEAVIKGRTFESVALDWHTEMSAKWAPGHSKTVMSRLKTHVFPLIGARAIVDLDTHDLMQPLEAIKKRGTIDVALRVQNYLQSIMREAKRLRLITINPAYDLEGSIKAPRVIHRPALPLSRLPELQERIDTYKGRALTRLTVMLSLHVFVRSSELRFARWSEFDLKRGTWEIPDTRPALEGVPFSTRGTKMAGDIHLVPLSPQAVALLEKIHALTGKFALVFAGDAKPWKPMSENTVNNALRTMGYDTKTDICGHGFRSMACSALIESGLWSETAIERQMSHKERNNVRAAYIHKAEFIEERRLIMNWWSRYLEANRQEYVTPHEFANQIGVNVTRIKAKPGTGAERRN</sequence>
<dbReference type="CDD" id="cd00801">
    <property type="entry name" value="INT_P4_C"/>
    <property type="match status" value="1"/>
</dbReference>
<dbReference type="GO" id="GO:0015074">
    <property type="term" value="P:DNA integration"/>
    <property type="evidence" value="ECO:0007669"/>
    <property type="project" value="UniProtKB-KW"/>
</dbReference>
<dbReference type="InterPro" id="IPR038488">
    <property type="entry name" value="Integrase_DNA-bd_sf"/>
</dbReference>
<dbReference type="GO" id="GO:0006310">
    <property type="term" value="P:DNA recombination"/>
    <property type="evidence" value="ECO:0007669"/>
    <property type="project" value="UniProtKB-KW"/>
</dbReference>
<feature type="domain" description="Tyr recombinase" evidence="5">
    <location>
        <begin position="207"/>
        <end position="401"/>
    </location>
</feature>
<dbReference type="Pfam" id="PF00589">
    <property type="entry name" value="Phage_integrase"/>
    <property type="match status" value="1"/>
</dbReference>
<dbReference type="EMBL" id="JXCQ01000007">
    <property type="protein sequence ID" value="KIR23433.1"/>
    <property type="molecule type" value="Genomic_DNA"/>
</dbReference>
<evidence type="ECO:0000256" key="1">
    <source>
        <dbReference type="ARBA" id="ARBA00008857"/>
    </source>
</evidence>
<dbReference type="PANTHER" id="PTHR30629:SF9">
    <property type="entry name" value="PROTEIN INTB-RELATED"/>
    <property type="match status" value="1"/>
</dbReference>
<proteinExistence type="inferred from homology"/>
<dbReference type="RefSeq" id="WP_043047346.1">
    <property type="nucleotide sequence ID" value="NZ_JXCQ01000007.1"/>
</dbReference>